<dbReference type="EMBL" id="CP013234">
    <property type="protein sequence ID" value="AMP07571.1"/>
    <property type="molecule type" value="Genomic_DNA"/>
</dbReference>
<evidence type="ECO:0000313" key="4">
    <source>
        <dbReference type="Proteomes" id="UP000074561"/>
    </source>
</evidence>
<dbReference type="Gene3D" id="3.40.50.1110">
    <property type="entry name" value="SGNH hydrolase"/>
    <property type="match status" value="1"/>
</dbReference>
<organism evidence="3 4">
    <name type="scientific">Collimonas pratensis</name>
    <dbReference type="NCBI Taxonomy" id="279113"/>
    <lineage>
        <taxon>Bacteria</taxon>
        <taxon>Pseudomonadati</taxon>
        <taxon>Pseudomonadota</taxon>
        <taxon>Betaproteobacteria</taxon>
        <taxon>Burkholderiales</taxon>
        <taxon>Oxalobacteraceae</taxon>
        <taxon>Collimonas</taxon>
    </lineage>
</organism>
<dbReference type="InterPro" id="IPR001087">
    <property type="entry name" value="GDSL"/>
</dbReference>
<proteinExistence type="predicted"/>
<dbReference type="AlphaFoldDB" id="A0A127QC35"/>
<evidence type="ECO:0000256" key="2">
    <source>
        <dbReference type="SAM" id="SignalP"/>
    </source>
</evidence>
<dbReference type="CDD" id="cd01846">
    <property type="entry name" value="fatty_acyltransferase_like"/>
    <property type="match status" value="1"/>
</dbReference>
<gene>
    <name evidence="3" type="ORF">CPter91_5285</name>
</gene>
<dbReference type="Proteomes" id="UP000074561">
    <property type="component" value="Chromosome"/>
</dbReference>
<protein>
    <submittedName>
        <fullName evidence="3">GDSL-like Lipase/Acylhydrolase family protein</fullName>
    </submittedName>
</protein>
<dbReference type="GO" id="GO:0016788">
    <property type="term" value="F:hydrolase activity, acting on ester bonds"/>
    <property type="evidence" value="ECO:0007669"/>
    <property type="project" value="InterPro"/>
</dbReference>
<dbReference type="InterPro" id="IPR051058">
    <property type="entry name" value="GDSL_Est/Lipase"/>
</dbReference>
<keyword evidence="2" id="KW-0732">Signal</keyword>
<feature type="signal peptide" evidence="2">
    <location>
        <begin position="1"/>
        <end position="27"/>
    </location>
</feature>
<dbReference type="STRING" id="279113.CPter91_5285"/>
<dbReference type="RefSeq" id="WP_061945251.1">
    <property type="nucleotide sequence ID" value="NZ_CP013234.1"/>
</dbReference>
<dbReference type="InterPro" id="IPR036514">
    <property type="entry name" value="SGNH_hydro_sf"/>
</dbReference>
<keyword evidence="1 3" id="KW-0378">Hydrolase</keyword>
<feature type="chain" id="PRO_5007277762" evidence="2">
    <location>
        <begin position="28"/>
        <end position="299"/>
    </location>
</feature>
<name>A0A127QC35_9BURK</name>
<accession>A0A127QC35</accession>
<sequence length="299" mass="31832">MKQSSLTVGLLASVLSLSVLFSAPAQAKPFSQFIEFSGALSDTGNYASTHGESPAPFYKNRTTNGPVAGELLAARMGFQVKSSNHLVGPAVGTNFAVRDALAGADGPDDLPQQLKAYLEPRGGKADPDAFYFVFNGGNDVILAATAPTPAASDKIINDAVDGLEHGLRTLVKAGAKTIMAPNFIDISVVPALRNTPLAGHARDVSQAYNQKFEAMLARLEGELNIHFIHWDFDAFLKGMIAHGSEFGFSNTLDSCEALKAKGQCDPDHFLYLTETFPTAKVHEFMAQAMAVEVAKRGAN</sequence>
<evidence type="ECO:0000313" key="3">
    <source>
        <dbReference type="EMBL" id="AMP07571.1"/>
    </source>
</evidence>
<dbReference type="OrthoDB" id="5292073at2"/>
<dbReference type="PANTHER" id="PTHR45648">
    <property type="entry name" value="GDSL LIPASE/ACYLHYDROLASE FAMILY PROTEIN (AFU_ORTHOLOGUE AFUA_4G14700)"/>
    <property type="match status" value="1"/>
</dbReference>
<dbReference type="PANTHER" id="PTHR45648:SF22">
    <property type="entry name" value="GDSL LIPASE_ACYLHYDROLASE FAMILY PROTEIN (AFU_ORTHOLOGUE AFUA_4G14700)"/>
    <property type="match status" value="1"/>
</dbReference>
<dbReference type="PATRIC" id="fig|279113.9.peg.5240"/>
<dbReference type="KEGG" id="cpra:CPter91_5285"/>
<evidence type="ECO:0000256" key="1">
    <source>
        <dbReference type="ARBA" id="ARBA00022801"/>
    </source>
</evidence>
<dbReference type="Pfam" id="PF00657">
    <property type="entry name" value="Lipase_GDSL"/>
    <property type="match status" value="1"/>
</dbReference>
<reference evidence="3 4" key="1">
    <citation type="submission" date="2015-11" db="EMBL/GenBank/DDBJ databases">
        <title>Exploring the genomic traits of fungus-feeding bacterial genus Collimonas.</title>
        <authorList>
            <person name="Song C."/>
            <person name="Schmidt R."/>
            <person name="de Jager V."/>
            <person name="Krzyzanowska D."/>
            <person name="Jongedijk E."/>
            <person name="Cankar K."/>
            <person name="Beekwilder J."/>
            <person name="van Veen A."/>
            <person name="de Boer W."/>
            <person name="van Veen J.A."/>
            <person name="Garbeva P."/>
        </authorList>
    </citation>
    <scope>NUCLEOTIDE SEQUENCE [LARGE SCALE GENOMIC DNA]</scope>
    <source>
        <strain evidence="3 4">Ter91</strain>
    </source>
</reference>